<comment type="caution">
    <text evidence="2">The sequence shown here is derived from an EMBL/GenBank/DDBJ whole genome shotgun (WGS) entry which is preliminary data.</text>
</comment>
<gene>
    <name evidence="2" type="ORF">PSON_ATCC_30995.1.T0640114</name>
</gene>
<dbReference type="Proteomes" id="UP000692954">
    <property type="component" value="Unassembled WGS sequence"/>
</dbReference>
<sequence length="756" mass="90609">MTDSVQAIQESYTRIKLLNNDIQIKDQTINLLQERLLEMEDQMNQAIKQKEYVDRQFTILQDEHDQMFENQQKKTKQLQQFNQQLLVALKEVQDKNQELLEQVQYQSQEIQSKEQILQDLTDQITMIKDAVKGLDEELSQLTKKNQQLKKEKLDAEQQLRQIVTEKNQFESNIANMLKQLETENDILKQELEDYRTRLEQQHQELVELKYLKIQFEDLEKKNIQLNEQFNIQIQTAMECEKNYAFSFDEMNKANEKFRKQYEILNEQFEKQKEYNSTIENSNQEFQQLFSYVANQIDQIMTQCLCLNKIQDPQDLFEIKKSSSSNKRSNSKKKKKNSFNFSEIENFFQDIKDIIIDLFESNTHLKEEKEQISLNILEMHKVGEQLKQKFDQLNQEYSKTKEKLQQENRSIFEEQNSKINQLEEALQQQNLKAQQDNQYINQLIDKCYHYDQLSQTNEEQIQQSKWQAQNISQEFEELKHEYHQLKSEFSDLQVRKAISQNKVALSYSVISHLLQNEKVKRTFSQLIQYSNYLHYFVLIRNEFTINNNKIYKRFRKVVYTVIFVNKIKQSIFSTAEKNNLNFDKNEDLDMVLEKYIPIFHSIEDGSQIEFNVFEKMIKEMKIQINKNDYRNQSRLSNSQQYYQLLNLAKDDALKRNSVNQQIEQYKQQLHTLQNKISQLNQYIQQLEQDLKEKSSEQKKNSNIYNSDEKYVSKYRNEPQINPPKNNLSALLENELTQILSKKSVLTNKAGQIVKQSF</sequence>
<keyword evidence="1" id="KW-0175">Coiled coil</keyword>
<organism evidence="2 3">
    <name type="scientific">Paramecium sonneborni</name>
    <dbReference type="NCBI Taxonomy" id="65129"/>
    <lineage>
        <taxon>Eukaryota</taxon>
        <taxon>Sar</taxon>
        <taxon>Alveolata</taxon>
        <taxon>Ciliophora</taxon>
        <taxon>Intramacronucleata</taxon>
        <taxon>Oligohymenophorea</taxon>
        <taxon>Peniculida</taxon>
        <taxon>Parameciidae</taxon>
        <taxon>Paramecium</taxon>
    </lineage>
</organism>
<feature type="coiled-coil region" evidence="1">
    <location>
        <begin position="15"/>
        <end position="49"/>
    </location>
</feature>
<proteinExistence type="predicted"/>
<feature type="coiled-coil region" evidence="1">
    <location>
        <begin position="654"/>
        <end position="698"/>
    </location>
</feature>
<name>A0A8S1NZ28_9CILI</name>
<accession>A0A8S1NZ28</accession>
<reference evidence="2" key="1">
    <citation type="submission" date="2021-01" db="EMBL/GenBank/DDBJ databases">
        <authorList>
            <consortium name="Genoscope - CEA"/>
            <person name="William W."/>
        </authorList>
    </citation>
    <scope>NUCLEOTIDE SEQUENCE</scope>
</reference>
<dbReference type="PANTHER" id="PTHR23159:SF31">
    <property type="entry name" value="CENTROSOME-ASSOCIATED PROTEIN CEP250 ISOFORM X1"/>
    <property type="match status" value="1"/>
</dbReference>
<dbReference type="AlphaFoldDB" id="A0A8S1NZ28"/>
<dbReference type="EMBL" id="CAJJDN010000064">
    <property type="protein sequence ID" value="CAD8095316.1"/>
    <property type="molecule type" value="Genomic_DNA"/>
</dbReference>
<evidence type="ECO:0000313" key="2">
    <source>
        <dbReference type="EMBL" id="CAD8095316.1"/>
    </source>
</evidence>
<protein>
    <submittedName>
        <fullName evidence="2">Uncharacterized protein</fullName>
    </submittedName>
</protein>
<dbReference type="OrthoDB" id="303722at2759"/>
<feature type="coiled-coil region" evidence="1">
    <location>
        <begin position="78"/>
        <end position="284"/>
    </location>
</feature>
<dbReference type="PANTHER" id="PTHR23159">
    <property type="entry name" value="CENTROSOMAL PROTEIN 2"/>
    <property type="match status" value="1"/>
</dbReference>
<feature type="coiled-coil region" evidence="1">
    <location>
        <begin position="382"/>
        <end position="494"/>
    </location>
</feature>
<evidence type="ECO:0000313" key="3">
    <source>
        <dbReference type="Proteomes" id="UP000692954"/>
    </source>
</evidence>
<evidence type="ECO:0000256" key="1">
    <source>
        <dbReference type="SAM" id="Coils"/>
    </source>
</evidence>
<keyword evidence="3" id="KW-1185">Reference proteome</keyword>